<evidence type="ECO:0000313" key="2">
    <source>
        <dbReference type="Proteomes" id="UP001162992"/>
    </source>
</evidence>
<protein>
    <submittedName>
        <fullName evidence="1">Uncharacterized protein</fullName>
    </submittedName>
</protein>
<evidence type="ECO:0000313" key="1">
    <source>
        <dbReference type="EMBL" id="KAJ7515939.1"/>
    </source>
</evidence>
<dbReference type="EMBL" id="CM055113">
    <property type="protein sequence ID" value="KAJ7515939.1"/>
    <property type="molecule type" value="Genomic_DNA"/>
</dbReference>
<accession>A0ACC2AED8</accession>
<reference evidence="2" key="1">
    <citation type="journal article" date="2024" name="Proc. Natl. Acad. Sci. U.S.A.">
        <title>Extraordinary preservation of gene collinearity over three hundred million years revealed in homosporous lycophytes.</title>
        <authorList>
            <person name="Li C."/>
            <person name="Wickell D."/>
            <person name="Kuo L.Y."/>
            <person name="Chen X."/>
            <person name="Nie B."/>
            <person name="Liao X."/>
            <person name="Peng D."/>
            <person name="Ji J."/>
            <person name="Jenkins J."/>
            <person name="Williams M."/>
            <person name="Shu S."/>
            <person name="Plott C."/>
            <person name="Barry K."/>
            <person name="Rajasekar S."/>
            <person name="Grimwood J."/>
            <person name="Han X."/>
            <person name="Sun S."/>
            <person name="Hou Z."/>
            <person name="He W."/>
            <person name="Dai G."/>
            <person name="Sun C."/>
            <person name="Schmutz J."/>
            <person name="Leebens-Mack J.H."/>
            <person name="Li F.W."/>
            <person name="Wang L."/>
        </authorList>
    </citation>
    <scope>NUCLEOTIDE SEQUENCE [LARGE SCALE GENOMIC DNA]</scope>
    <source>
        <strain evidence="2">cv. PW_Plant_1</strain>
    </source>
</reference>
<organism evidence="1 2">
    <name type="scientific">Diphasiastrum complanatum</name>
    <name type="common">Issler's clubmoss</name>
    <name type="synonym">Lycopodium complanatum</name>
    <dbReference type="NCBI Taxonomy" id="34168"/>
    <lineage>
        <taxon>Eukaryota</taxon>
        <taxon>Viridiplantae</taxon>
        <taxon>Streptophyta</taxon>
        <taxon>Embryophyta</taxon>
        <taxon>Tracheophyta</taxon>
        <taxon>Lycopodiopsida</taxon>
        <taxon>Lycopodiales</taxon>
        <taxon>Lycopodiaceae</taxon>
        <taxon>Lycopodioideae</taxon>
        <taxon>Diphasiastrum</taxon>
    </lineage>
</organism>
<proteinExistence type="predicted"/>
<dbReference type="Proteomes" id="UP001162992">
    <property type="component" value="Chromosome 22"/>
</dbReference>
<name>A0ACC2AED8_DIPCM</name>
<comment type="caution">
    <text evidence="1">The sequence shown here is derived from an EMBL/GenBank/DDBJ whole genome shotgun (WGS) entry which is preliminary data.</text>
</comment>
<sequence length="432" mass="47143">MSSLWIKEAKADIYCLREALQQQKSERALSPLVQLCCANYKKYVDANVDAIERDTTCMLLGTWKSPLEVGFLWMGGWRPTAAVVLVFSLMGIQMESELWKILEGIEVPSMATLSAKQLSMLNALQQRSRLAEDDLSNRLALIQMLVADQEMVKASESRDLTEVREAMEPKLACLRDLLIEAEVLRFRTLEEMARILTAVQAAQFIVAAYELVVAVKNLGEQQRCSQTVMSKIGKCSKAANLQELASKGLIDELREALSNGANPSEADFDGRTPLHLAAEKGHVDCVALLIKEGANVNKKDNFGTTPLTGALKGGHDAAVQILMESGAEAYLQEPGIELCKATASGDVQYVQKLLNSGIDPNVADYMNSTPLHIAAAAGIPQVVELLMSRGADVLAQNWHGSTPLDEARNSGSDATVKILEDEIVARQQESDQ</sequence>
<gene>
    <name evidence="1" type="ORF">O6H91_22G035100</name>
</gene>
<keyword evidence="2" id="KW-1185">Reference proteome</keyword>